<gene>
    <name evidence="9" type="ORF">GV832_01875</name>
</gene>
<keyword evidence="6" id="KW-0119">Carbohydrate metabolism</keyword>
<evidence type="ECO:0008006" key="11">
    <source>
        <dbReference type="Google" id="ProtNLM"/>
    </source>
</evidence>
<dbReference type="SUPFAM" id="SSF142764">
    <property type="entry name" value="YgbK-like"/>
    <property type="match status" value="1"/>
</dbReference>
<keyword evidence="5" id="KW-0067">ATP-binding</keyword>
<evidence type="ECO:0000256" key="5">
    <source>
        <dbReference type="ARBA" id="ARBA00022840"/>
    </source>
</evidence>
<dbReference type="InterPro" id="IPR037051">
    <property type="entry name" value="4-carb_acid_sugar_kinase_N_sf"/>
</dbReference>
<evidence type="ECO:0000259" key="7">
    <source>
        <dbReference type="Pfam" id="PF07005"/>
    </source>
</evidence>
<dbReference type="EMBL" id="JAABNR010000002">
    <property type="protein sequence ID" value="NBZ86313.1"/>
    <property type="molecule type" value="Genomic_DNA"/>
</dbReference>
<evidence type="ECO:0000256" key="4">
    <source>
        <dbReference type="ARBA" id="ARBA00022777"/>
    </source>
</evidence>
<organism evidence="9 10">
    <name type="scientific">Stagnihabitans tardus</name>
    <dbReference type="NCBI Taxonomy" id="2699202"/>
    <lineage>
        <taxon>Bacteria</taxon>
        <taxon>Pseudomonadati</taxon>
        <taxon>Pseudomonadota</taxon>
        <taxon>Alphaproteobacteria</taxon>
        <taxon>Rhodobacterales</taxon>
        <taxon>Paracoccaceae</taxon>
        <taxon>Stagnihabitans</taxon>
    </lineage>
</organism>
<evidence type="ECO:0000313" key="10">
    <source>
        <dbReference type="Proteomes" id="UP001193501"/>
    </source>
</evidence>
<protein>
    <recommendedName>
        <fullName evidence="11">Four-carbon acid sugar kinase family protein</fullName>
    </recommendedName>
</protein>
<evidence type="ECO:0000259" key="8">
    <source>
        <dbReference type="Pfam" id="PF17042"/>
    </source>
</evidence>
<name>A0AAE5BUN5_9RHOB</name>
<dbReference type="GO" id="GO:0005524">
    <property type="term" value="F:ATP binding"/>
    <property type="evidence" value="ECO:0007669"/>
    <property type="project" value="UniProtKB-KW"/>
</dbReference>
<dbReference type="Proteomes" id="UP001193501">
    <property type="component" value="Unassembled WGS sequence"/>
</dbReference>
<accession>A0AAE5BUN5</accession>
<sequence length="347" mass="35250">MTGTRLAVIADDLTGALDSAAPFALAGLRTLVATSVAQIAPCLALKPEVLAINLGSREVPVSRAEGLAIEAAEAVADVPQLFKKIDSRMKGHIVAEVRAILARRGGTAILCPAIPELGRVVVGGHLTGAGVAQPLPVAREDWAAPDAATEADLDRIVASAEGALLVGARGLAAALARTMGRQAPSPPVLQRPLAFVVGSRDPISLAQVARLAEALPPLPCPDGEVPPVPHALFFQATPGPGADGGTVATRLALGALPHLRACRSMVLTGGETAAAVLQALGVGRLELLGEVATGLPLSRALDVPGQPLIVTKSGGFGAEDCLLTLFRASAEAPMQPAEILIPELPHV</sequence>
<dbReference type="Gene3D" id="3.40.50.10840">
    <property type="entry name" value="Putative sugar-binding, N-terminal domain"/>
    <property type="match status" value="1"/>
</dbReference>
<dbReference type="Gene3D" id="3.40.980.20">
    <property type="entry name" value="Four-carbon acid sugar kinase, nucleotide binding domain"/>
    <property type="match status" value="1"/>
</dbReference>
<dbReference type="InterPro" id="IPR042213">
    <property type="entry name" value="NBD_C_sf"/>
</dbReference>
<comment type="similarity">
    <text evidence="1">Belongs to the four-carbon acid sugar kinase family.</text>
</comment>
<evidence type="ECO:0000256" key="1">
    <source>
        <dbReference type="ARBA" id="ARBA00005715"/>
    </source>
</evidence>
<dbReference type="GO" id="GO:0016301">
    <property type="term" value="F:kinase activity"/>
    <property type="evidence" value="ECO:0007669"/>
    <property type="project" value="UniProtKB-KW"/>
</dbReference>
<reference evidence="9" key="1">
    <citation type="submission" date="2020-01" db="EMBL/GenBank/DDBJ databases">
        <authorList>
            <person name="Chen W.-M."/>
        </authorList>
    </citation>
    <scope>NUCLEOTIDE SEQUENCE</scope>
    <source>
        <strain evidence="9">CYK-10</strain>
    </source>
</reference>
<evidence type="ECO:0000256" key="2">
    <source>
        <dbReference type="ARBA" id="ARBA00022679"/>
    </source>
</evidence>
<dbReference type="AlphaFoldDB" id="A0AAE5BUN5"/>
<dbReference type="Pfam" id="PF17042">
    <property type="entry name" value="NBD_C"/>
    <property type="match status" value="1"/>
</dbReference>
<dbReference type="InterPro" id="IPR031475">
    <property type="entry name" value="NBD_C"/>
</dbReference>
<dbReference type="RefSeq" id="WP_168773131.1">
    <property type="nucleotide sequence ID" value="NZ_JAABNR010000002.1"/>
</dbReference>
<feature type="domain" description="Four-carbon acid sugar kinase N-terminal" evidence="7">
    <location>
        <begin position="6"/>
        <end position="130"/>
    </location>
</feature>
<keyword evidence="3" id="KW-0547">Nucleotide-binding</keyword>
<dbReference type="InterPro" id="IPR010737">
    <property type="entry name" value="4-carb_acid_sugar_kinase_N"/>
</dbReference>
<evidence type="ECO:0000256" key="3">
    <source>
        <dbReference type="ARBA" id="ARBA00022741"/>
    </source>
</evidence>
<feature type="domain" description="Four-carbon acid sugar kinase nucleotide binding" evidence="8">
    <location>
        <begin position="246"/>
        <end position="322"/>
    </location>
</feature>
<evidence type="ECO:0000256" key="6">
    <source>
        <dbReference type="ARBA" id="ARBA00023277"/>
    </source>
</evidence>
<comment type="caution">
    <text evidence="9">The sequence shown here is derived from an EMBL/GenBank/DDBJ whole genome shotgun (WGS) entry which is preliminary data.</text>
</comment>
<dbReference type="Pfam" id="PF07005">
    <property type="entry name" value="SBD_N"/>
    <property type="match status" value="1"/>
</dbReference>
<proteinExistence type="inferred from homology"/>
<keyword evidence="4" id="KW-0418">Kinase</keyword>
<keyword evidence="2" id="KW-0808">Transferase</keyword>
<keyword evidence="10" id="KW-1185">Reference proteome</keyword>
<evidence type="ECO:0000313" key="9">
    <source>
        <dbReference type="EMBL" id="NBZ86313.1"/>
    </source>
</evidence>